<keyword evidence="1" id="KW-0472">Membrane</keyword>
<evidence type="ECO:0000256" key="1">
    <source>
        <dbReference type="SAM" id="Phobius"/>
    </source>
</evidence>
<evidence type="ECO:0000259" key="2">
    <source>
        <dbReference type="Pfam" id="PF09851"/>
    </source>
</evidence>
<proteinExistence type="predicted"/>
<sequence length="126" mass="13950">MLILDFLGEFILIFLVITYFMILINIVSDLFSDHNLGGFAKALWVIALIVTWWLGALVYLIVRGGGMAARRQAMFKEAKKEQDDYIRSVAGASHADEIAKANSLLKSGAITQTEFTALKKKILAGK</sequence>
<keyword evidence="1" id="KW-0812">Transmembrane</keyword>
<feature type="transmembrane region" description="Helical" evidence="1">
    <location>
        <begin position="39"/>
        <end position="62"/>
    </location>
</feature>
<organism evidence="3">
    <name type="scientific">freshwater metagenome</name>
    <dbReference type="NCBI Taxonomy" id="449393"/>
    <lineage>
        <taxon>unclassified sequences</taxon>
        <taxon>metagenomes</taxon>
        <taxon>ecological metagenomes</taxon>
    </lineage>
</organism>
<dbReference type="AlphaFoldDB" id="A0A6J6D2E5"/>
<dbReference type="Pfam" id="PF09851">
    <property type="entry name" value="SHOCT"/>
    <property type="match status" value="1"/>
</dbReference>
<gene>
    <name evidence="3" type="ORF">UFOPK1591_00487</name>
</gene>
<dbReference type="InterPro" id="IPR018649">
    <property type="entry name" value="SHOCT"/>
</dbReference>
<accession>A0A6J6D2E5</accession>
<dbReference type="EMBL" id="CAEZTD010000025">
    <property type="protein sequence ID" value="CAB4557556.1"/>
    <property type="molecule type" value="Genomic_DNA"/>
</dbReference>
<feature type="domain" description="SHOCT" evidence="2">
    <location>
        <begin position="96"/>
        <end position="123"/>
    </location>
</feature>
<name>A0A6J6D2E5_9ZZZZ</name>
<reference evidence="3" key="1">
    <citation type="submission" date="2020-05" db="EMBL/GenBank/DDBJ databases">
        <authorList>
            <person name="Chiriac C."/>
            <person name="Salcher M."/>
            <person name="Ghai R."/>
            <person name="Kavagutti S V."/>
        </authorList>
    </citation>
    <scope>NUCLEOTIDE SEQUENCE</scope>
</reference>
<keyword evidence="1" id="KW-1133">Transmembrane helix</keyword>
<protein>
    <submittedName>
        <fullName evidence="3">Unannotated protein</fullName>
    </submittedName>
</protein>
<evidence type="ECO:0000313" key="3">
    <source>
        <dbReference type="EMBL" id="CAB4557556.1"/>
    </source>
</evidence>
<feature type="transmembrane region" description="Helical" evidence="1">
    <location>
        <begin position="7"/>
        <end position="27"/>
    </location>
</feature>